<feature type="transmembrane region" description="Helical" evidence="1">
    <location>
        <begin position="15"/>
        <end position="34"/>
    </location>
</feature>
<keyword evidence="3" id="KW-1185">Reference proteome</keyword>
<dbReference type="AlphaFoldDB" id="A0A7X2CZP7"/>
<feature type="transmembrane region" description="Helical" evidence="1">
    <location>
        <begin position="195"/>
        <end position="216"/>
    </location>
</feature>
<feature type="transmembrane region" description="Helical" evidence="1">
    <location>
        <begin position="236"/>
        <end position="255"/>
    </location>
</feature>
<feature type="transmembrane region" description="Helical" evidence="1">
    <location>
        <begin position="64"/>
        <end position="85"/>
    </location>
</feature>
<accession>A0A7X2CZP7</accession>
<keyword evidence="1" id="KW-1133">Transmembrane helix</keyword>
<dbReference type="Proteomes" id="UP000439550">
    <property type="component" value="Unassembled WGS sequence"/>
</dbReference>
<sequence length="264" mass="30183">MNKNIIQYHLKKNLFSLRFLAIIAISVLIFYINVYTTNDWNQLENRNFINYVITFDGIGIGTDVYLFFIPFLASLLGGALWGSEVRARRNLFVLSRCKKKIYQNSLLFTSFLLGGIAGVFPVVLNLMVAWINFPHFDKIPKHSEYPVFQTDFWGDALFNRMPAVTIILLVLLIFVFSGFFSLLSLSLSFIYPKVVIEMLAPFIASFIIYLVTFAIGLSSYSLNSFLNFSYTSNRGVWGMLVYLVLFVFIIGGLVIKLDRSDTLD</sequence>
<gene>
    <name evidence="2" type="ORF">GHI93_00135</name>
</gene>
<keyword evidence="1" id="KW-0472">Membrane</keyword>
<proteinExistence type="predicted"/>
<feature type="transmembrane region" description="Helical" evidence="1">
    <location>
        <begin position="106"/>
        <end position="131"/>
    </location>
</feature>
<evidence type="ECO:0000256" key="1">
    <source>
        <dbReference type="SAM" id="Phobius"/>
    </source>
</evidence>
<organism evidence="2 3">
    <name type="scientific">Lactococcus hircilactis</name>
    <dbReference type="NCBI Taxonomy" id="1494462"/>
    <lineage>
        <taxon>Bacteria</taxon>
        <taxon>Bacillati</taxon>
        <taxon>Bacillota</taxon>
        <taxon>Bacilli</taxon>
        <taxon>Lactobacillales</taxon>
        <taxon>Streptococcaceae</taxon>
        <taxon>Lactococcus</taxon>
    </lineage>
</organism>
<dbReference type="OrthoDB" id="9849960at2"/>
<feature type="transmembrane region" description="Helical" evidence="1">
    <location>
        <begin position="163"/>
        <end position="183"/>
    </location>
</feature>
<evidence type="ECO:0000313" key="3">
    <source>
        <dbReference type="Proteomes" id="UP000439550"/>
    </source>
</evidence>
<comment type="caution">
    <text evidence="2">The sequence shown here is derived from an EMBL/GenBank/DDBJ whole genome shotgun (WGS) entry which is preliminary data.</text>
</comment>
<keyword evidence="1" id="KW-0812">Transmembrane</keyword>
<dbReference type="RefSeq" id="WP_153494489.1">
    <property type="nucleotide sequence ID" value="NZ_CBCRWP010000039.1"/>
</dbReference>
<evidence type="ECO:0000313" key="2">
    <source>
        <dbReference type="EMBL" id="MQW38361.1"/>
    </source>
</evidence>
<dbReference type="EMBL" id="WITJ01000001">
    <property type="protein sequence ID" value="MQW38361.1"/>
    <property type="molecule type" value="Genomic_DNA"/>
</dbReference>
<name>A0A7X2CZP7_9LACT</name>
<reference evidence="2 3" key="1">
    <citation type="submission" date="2019-10" db="EMBL/GenBank/DDBJ databases">
        <authorList>
            <person name="Dong K."/>
        </authorList>
    </citation>
    <scope>NUCLEOTIDE SEQUENCE [LARGE SCALE GENOMIC DNA]</scope>
    <source>
        <strain evidence="2 3">DSM 28960</strain>
    </source>
</reference>
<protein>
    <submittedName>
        <fullName evidence="2">Uncharacterized protein</fullName>
    </submittedName>
</protein>